<evidence type="ECO:0000256" key="7">
    <source>
        <dbReference type="ARBA" id="ARBA00022842"/>
    </source>
</evidence>
<dbReference type="GO" id="GO:0009231">
    <property type="term" value="P:riboflavin biosynthetic process"/>
    <property type="evidence" value="ECO:0007669"/>
    <property type="project" value="UniProtKB-UniPathway"/>
</dbReference>
<accession>A0A1Y1UJ58</accession>
<name>A0A1Y1UJ58_9TREE</name>
<keyword evidence="10 12" id="KW-0456">Lyase</keyword>
<dbReference type="EC" id="4.1.99.12" evidence="3 12"/>
<keyword evidence="9 12" id="KW-0464">Manganese</keyword>
<evidence type="ECO:0000256" key="8">
    <source>
        <dbReference type="ARBA" id="ARBA00023206"/>
    </source>
</evidence>
<comment type="similarity">
    <text evidence="11 12">Belongs to the DHBP synthase family.</text>
</comment>
<dbReference type="GO" id="GO:0005758">
    <property type="term" value="C:mitochondrial intermembrane space"/>
    <property type="evidence" value="ECO:0007669"/>
    <property type="project" value="TreeGrafter"/>
</dbReference>
<feature type="compositionally biased region" description="Low complexity" evidence="13">
    <location>
        <begin position="1"/>
        <end position="16"/>
    </location>
</feature>
<dbReference type="InParanoid" id="A0A1Y1UJ58"/>
<dbReference type="Proteomes" id="UP000193218">
    <property type="component" value="Unassembled WGS sequence"/>
</dbReference>
<comment type="catalytic activity">
    <reaction evidence="12">
        <text>D-ribulose 5-phosphate = (2S)-2-hydroxy-3-oxobutyl phosphate + formate + H(+)</text>
        <dbReference type="Rhea" id="RHEA:18457"/>
        <dbReference type="ChEBI" id="CHEBI:15378"/>
        <dbReference type="ChEBI" id="CHEBI:15740"/>
        <dbReference type="ChEBI" id="CHEBI:58121"/>
        <dbReference type="ChEBI" id="CHEBI:58830"/>
        <dbReference type="EC" id="4.1.99.12"/>
    </reaction>
</comment>
<dbReference type="UniPathway" id="UPA00275">
    <property type="reaction ID" value="UER00399"/>
</dbReference>
<evidence type="ECO:0000256" key="4">
    <source>
        <dbReference type="ARBA" id="ARBA00018836"/>
    </source>
</evidence>
<dbReference type="GO" id="GO:0008686">
    <property type="term" value="F:3,4-dihydroxy-2-butanone-4-phosphate synthase activity"/>
    <property type="evidence" value="ECO:0007669"/>
    <property type="project" value="UniProtKB-EC"/>
</dbReference>
<dbReference type="InterPro" id="IPR017945">
    <property type="entry name" value="DHBP_synth_RibB-like_a/b_dom"/>
</dbReference>
<evidence type="ECO:0000256" key="6">
    <source>
        <dbReference type="ARBA" id="ARBA00022723"/>
    </source>
</evidence>
<protein>
    <recommendedName>
        <fullName evidence="4 12">3,4-dihydroxy-2-butanone 4-phosphate synthase</fullName>
        <shortName evidence="12">DHBP synthase</shortName>
        <ecNumber evidence="3 12">4.1.99.12</ecNumber>
    </recommendedName>
</protein>
<dbReference type="GeneID" id="33557481"/>
<evidence type="ECO:0000256" key="9">
    <source>
        <dbReference type="ARBA" id="ARBA00023211"/>
    </source>
</evidence>
<dbReference type="FunCoup" id="A0A1Y1UJ58">
    <property type="interactions" value="95"/>
</dbReference>
<comment type="subunit">
    <text evidence="2 12">Homodimer.</text>
</comment>
<dbReference type="GO" id="GO:0005829">
    <property type="term" value="C:cytosol"/>
    <property type="evidence" value="ECO:0007669"/>
    <property type="project" value="TreeGrafter"/>
</dbReference>
<evidence type="ECO:0000256" key="5">
    <source>
        <dbReference type="ARBA" id="ARBA00022619"/>
    </source>
</evidence>
<keyword evidence="5 12" id="KW-0686">Riboflavin biosynthesis</keyword>
<evidence type="ECO:0000256" key="2">
    <source>
        <dbReference type="ARBA" id="ARBA00011738"/>
    </source>
</evidence>
<comment type="caution">
    <text evidence="14">The sequence shown here is derived from an EMBL/GenBank/DDBJ whole genome shotgun (WGS) entry which is preliminary data.</text>
</comment>
<keyword evidence="15" id="KW-1185">Reference proteome</keyword>
<gene>
    <name evidence="14" type="ORF">BD324DRAFT_624231</name>
</gene>
<comment type="pathway">
    <text evidence="1 12">Cofactor biosynthesis; riboflavin biosynthesis; 2-hydroxy-3-oxobutyl phosphate from D-ribulose 5-phosphate: step 1/1.</text>
</comment>
<dbReference type="EMBL" id="NBSH01000005">
    <property type="protein sequence ID" value="ORX38022.1"/>
    <property type="molecule type" value="Genomic_DNA"/>
</dbReference>
<organism evidence="14 15">
    <name type="scientific">Kockovaella imperatae</name>
    <dbReference type="NCBI Taxonomy" id="4999"/>
    <lineage>
        <taxon>Eukaryota</taxon>
        <taxon>Fungi</taxon>
        <taxon>Dikarya</taxon>
        <taxon>Basidiomycota</taxon>
        <taxon>Agaricomycotina</taxon>
        <taxon>Tremellomycetes</taxon>
        <taxon>Tremellales</taxon>
        <taxon>Cuniculitremaceae</taxon>
        <taxon>Kockovaella</taxon>
    </lineage>
</organism>
<evidence type="ECO:0000256" key="11">
    <source>
        <dbReference type="ARBA" id="ARBA00060730"/>
    </source>
</evidence>
<dbReference type="Gene3D" id="3.90.870.10">
    <property type="entry name" value="DHBP synthase"/>
    <property type="match status" value="1"/>
</dbReference>
<keyword evidence="7 12" id="KW-0460">Magnesium</keyword>
<dbReference type="Pfam" id="PF00926">
    <property type="entry name" value="DHBP_synthase"/>
    <property type="match status" value="1"/>
</dbReference>
<evidence type="ECO:0000313" key="14">
    <source>
        <dbReference type="EMBL" id="ORX38022.1"/>
    </source>
</evidence>
<evidence type="ECO:0000256" key="13">
    <source>
        <dbReference type="SAM" id="MobiDB-lite"/>
    </source>
</evidence>
<comment type="cofactor">
    <cofactor evidence="12">
        <name>Mg(2+)</name>
        <dbReference type="ChEBI" id="CHEBI:18420"/>
    </cofactor>
    <cofactor evidence="12">
        <name>Mn(2+)</name>
        <dbReference type="ChEBI" id="CHEBI:29035"/>
    </cofactor>
    <text evidence="12">Binds 2 divalent metal cations per subunit. Magnesium or manganese.</text>
</comment>
<comment type="function">
    <text evidence="12">Catalyzes the conversion of D-ribulose 5-phosphate to formate and 3,4-dihydroxy-2-butanone 4-phosphate.</text>
</comment>
<dbReference type="AlphaFoldDB" id="A0A1Y1UJ58"/>
<dbReference type="InterPro" id="IPR000422">
    <property type="entry name" value="DHBP_synthase_RibB"/>
</dbReference>
<reference evidence="14 15" key="1">
    <citation type="submission" date="2017-03" db="EMBL/GenBank/DDBJ databases">
        <title>Widespread Adenine N6-methylation of Active Genes in Fungi.</title>
        <authorList>
            <consortium name="DOE Joint Genome Institute"/>
            <person name="Mondo S.J."/>
            <person name="Dannebaum R.O."/>
            <person name="Kuo R.C."/>
            <person name="Louie K.B."/>
            <person name="Bewick A.J."/>
            <person name="Labutti K."/>
            <person name="Haridas S."/>
            <person name="Kuo A."/>
            <person name="Salamov A."/>
            <person name="Ahrendt S.R."/>
            <person name="Lau R."/>
            <person name="Bowen B.P."/>
            <person name="Lipzen A."/>
            <person name="Sullivan W."/>
            <person name="Andreopoulos W.B."/>
            <person name="Clum A."/>
            <person name="Lindquist E."/>
            <person name="Daum C."/>
            <person name="Northen T.R."/>
            <person name="Ramamoorthy G."/>
            <person name="Schmitz R.J."/>
            <person name="Gryganskyi A."/>
            <person name="Culley D."/>
            <person name="Magnuson J."/>
            <person name="James T.Y."/>
            <person name="O'Malley M.A."/>
            <person name="Stajich J.E."/>
            <person name="Spatafora J.W."/>
            <person name="Visel A."/>
            <person name="Grigoriev I.V."/>
        </authorList>
    </citation>
    <scope>NUCLEOTIDE SEQUENCE [LARGE SCALE GENOMIC DNA]</scope>
    <source>
        <strain evidence="14 15">NRRL Y-17943</strain>
    </source>
</reference>
<dbReference type="PANTHER" id="PTHR21327">
    <property type="entry name" value="GTP CYCLOHYDROLASE II-RELATED"/>
    <property type="match status" value="1"/>
</dbReference>
<dbReference type="SUPFAM" id="SSF55821">
    <property type="entry name" value="YrdC/RibB"/>
    <property type="match status" value="1"/>
</dbReference>
<evidence type="ECO:0000256" key="3">
    <source>
        <dbReference type="ARBA" id="ARBA00012153"/>
    </source>
</evidence>
<feature type="region of interest" description="Disordered" evidence="13">
    <location>
        <begin position="1"/>
        <end position="20"/>
    </location>
</feature>
<dbReference type="STRING" id="4999.A0A1Y1UJ58"/>
<dbReference type="NCBIfam" id="TIGR00506">
    <property type="entry name" value="ribB"/>
    <property type="match status" value="1"/>
</dbReference>
<keyword evidence="6 12" id="KW-0479">Metal-binding</keyword>
<evidence type="ECO:0000256" key="12">
    <source>
        <dbReference type="RuleBase" id="RU003843"/>
    </source>
</evidence>
<dbReference type="FunFam" id="3.90.870.10:FF:000002">
    <property type="entry name" value="3,4-dihydroxy-2-butanone 4-phosphate synthase"/>
    <property type="match status" value="1"/>
</dbReference>
<dbReference type="RefSeq" id="XP_021872009.1">
    <property type="nucleotide sequence ID" value="XM_022015672.1"/>
</dbReference>
<dbReference type="GO" id="GO:0046872">
    <property type="term" value="F:metal ion binding"/>
    <property type="evidence" value="ECO:0007669"/>
    <property type="project" value="UniProtKB-KW"/>
</dbReference>
<proteinExistence type="inferred from homology"/>
<keyword evidence="8" id="KW-0318">Glutathionylation</keyword>
<evidence type="ECO:0000256" key="1">
    <source>
        <dbReference type="ARBA" id="ARBA00004904"/>
    </source>
</evidence>
<evidence type="ECO:0000313" key="15">
    <source>
        <dbReference type="Proteomes" id="UP000193218"/>
    </source>
</evidence>
<dbReference type="PANTHER" id="PTHR21327:SF18">
    <property type="entry name" value="3,4-DIHYDROXY-2-BUTANONE 4-PHOSPHATE SYNTHASE"/>
    <property type="match status" value="1"/>
</dbReference>
<sequence>MSLPSAASSSSTTLLQPPSPFQFDPVTDAIEAIARGEFVVIMDDESRENEGDIVCAAGKLTTEGMAWMIHWTSGFICVSLPPDRLQALNLPPLLPPSGKSQDPKGTAYHLTIDSNAAKHPTTTGISAHDRAHTIRLLSDPLTSEEDFTRPGHVVPLRYTTGGVSKRRGHTEATVDLCYLAGLEPAGVLCELVNPDDPAGSMAKRDDCWRFARNWGLKLISIEDLSEYVKMHGAGRIPGVDGSKRANGV</sequence>
<evidence type="ECO:0000256" key="10">
    <source>
        <dbReference type="ARBA" id="ARBA00023239"/>
    </source>
</evidence>
<dbReference type="OrthoDB" id="60371at2759"/>